<dbReference type="Pfam" id="PF12802">
    <property type="entry name" value="MarR_2"/>
    <property type="match status" value="1"/>
</dbReference>
<dbReference type="PROSITE" id="PS50995">
    <property type="entry name" value="HTH_MARR_2"/>
    <property type="match status" value="2"/>
</dbReference>
<dbReference type="InterPro" id="IPR036390">
    <property type="entry name" value="WH_DNA-bd_sf"/>
</dbReference>
<name>A0ABS2TS80_9ACTN</name>
<dbReference type="Pfam" id="PF01047">
    <property type="entry name" value="MarR"/>
    <property type="match status" value="1"/>
</dbReference>
<dbReference type="Gene3D" id="1.10.10.10">
    <property type="entry name" value="Winged helix-like DNA-binding domain superfamily/Winged helix DNA-binding domain"/>
    <property type="match status" value="2"/>
</dbReference>
<dbReference type="SUPFAM" id="SSF46785">
    <property type="entry name" value="Winged helix' DNA-binding domain"/>
    <property type="match status" value="2"/>
</dbReference>
<dbReference type="EMBL" id="JADKYB010000004">
    <property type="protein sequence ID" value="MBM9504833.1"/>
    <property type="molecule type" value="Genomic_DNA"/>
</dbReference>
<dbReference type="InterPro" id="IPR036388">
    <property type="entry name" value="WH-like_DNA-bd_sf"/>
</dbReference>
<evidence type="ECO:0000259" key="2">
    <source>
        <dbReference type="PROSITE" id="PS50995"/>
    </source>
</evidence>
<accession>A0ABS2TS80</accession>
<evidence type="ECO:0000313" key="4">
    <source>
        <dbReference type="Proteomes" id="UP000749040"/>
    </source>
</evidence>
<organism evidence="3 4">
    <name type="scientific">Actinacidiphila acididurans</name>
    <dbReference type="NCBI Taxonomy" id="2784346"/>
    <lineage>
        <taxon>Bacteria</taxon>
        <taxon>Bacillati</taxon>
        <taxon>Actinomycetota</taxon>
        <taxon>Actinomycetes</taxon>
        <taxon>Kitasatosporales</taxon>
        <taxon>Streptomycetaceae</taxon>
        <taxon>Actinacidiphila</taxon>
    </lineage>
</organism>
<sequence>MADDTHGAARTADVPPPTAPPSYTGHLLRRAYLRTNRLAPELQPVGGGTGSARDFQVLDALSDPAAATYSQQDLGEVLGLNRTTMVKLIDRLEAAGQVARTRNPGDRRSYLLTLTDEGQDALRAMGPALAERDDLLTTALAPAERARLDTLLADLLGRPDALRASDEQLRTGSLITQAHHLVRHRIEDALADAGLQVRHFGALNALATGPCSQQQLARRLTVSEQAVLQIVDDLAAAGLVVRDRDPQDRRRYALRLSEAGQDRLRRTGGVVEATETDFGRTLGARGRAELRALLTKLLSAEA</sequence>
<dbReference type="Proteomes" id="UP000749040">
    <property type="component" value="Unassembled WGS sequence"/>
</dbReference>
<evidence type="ECO:0000313" key="3">
    <source>
        <dbReference type="EMBL" id="MBM9504833.1"/>
    </source>
</evidence>
<dbReference type="PANTHER" id="PTHR33164:SF43">
    <property type="entry name" value="HTH-TYPE TRANSCRIPTIONAL REPRESSOR YETL"/>
    <property type="match status" value="1"/>
</dbReference>
<reference evidence="3 4" key="1">
    <citation type="submission" date="2021-01" db="EMBL/GenBank/DDBJ databases">
        <title>Streptomyces acididurans sp. nov., isolated from a peat swamp forest soil.</title>
        <authorList>
            <person name="Chantavorakit T."/>
            <person name="Duangmal K."/>
        </authorList>
    </citation>
    <scope>NUCLEOTIDE SEQUENCE [LARGE SCALE GENOMIC DNA]</scope>
    <source>
        <strain evidence="3 4">KK5PA1</strain>
    </source>
</reference>
<dbReference type="PRINTS" id="PR00598">
    <property type="entry name" value="HTHMARR"/>
</dbReference>
<comment type="caution">
    <text evidence="3">The sequence shown here is derived from an EMBL/GenBank/DDBJ whole genome shotgun (WGS) entry which is preliminary data.</text>
</comment>
<dbReference type="InterPro" id="IPR039422">
    <property type="entry name" value="MarR/SlyA-like"/>
</dbReference>
<protein>
    <submittedName>
        <fullName evidence="3">MarR family transcriptional regulator</fullName>
    </submittedName>
</protein>
<feature type="domain" description="HTH marR-type" evidence="2">
    <location>
        <begin position="168"/>
        <end position="299"/>
    </location>
</feature>
<dbReference type="PANTHER" id="PTHR33164">
    <property type="entry name" value="TRANSCRIPTIONAL REGULATOR, MARR FAMILY"/>
    <property type="match status" value="1"/>
</dbReference>
<dbReference type="InterPro" id="IPR000835">
    <property type="entry name" value="HTH_MarR-typ"/>
</dbReference>
<keyword evidence="4" id="KW-1185">Reference proteome</keyword>
<evidence type="ECO:0000256" key="1">
    <source>
        <dbReference type="SAM" id="MobiDB-lite"/>
    </source>
</evidence>
<proteinExistence type="predicted"/>
<gene>
    <name evidence="3" type="ORF">ITX44_09840</name>
</gene>
<dbReference type="SMART" id="SM00347">
    <property type="entry name" value="HTH_MARR"/>
    <property type="match status" value="2"/>
</dbReference>
<dbReference type="RefSeq" id="WP_205356676.1">
    <property type="nucleotide sequence ID" value="NZ_JADKYB010000004.1"/>
</dbReference>
<feature type="domain" description="HTH marR-type" evidence="2">
    <location>
        <begin position="21"/>
        <end position="157"/>
    </location>
</feature>
<feature type="region of interest" description="Disordered" evidence="1">
    <location>
        <begin position="1"/>
        <end position="25"/>
    </location>
</feature>